<keyword evidence="2" id="KW-1185">Reference proteome</keyword>
<evidence type="ECO:0000313" key="2">
    <source>
        <dbReference type="Proteomes" id="UP001283361"/>
    </source>
</evidence>
<protein>
    <submittedName>
        <fullName evidence="1">Uncharacterized protein</fullName>
    </submittedName>
</protein>
<gene>
    <name evidence="1" type="ORF">RRG08_024182</name>
</gene>
<proteinExistence type="predicted"/>
<organism evidence="1 2">
    <name type="scientific">Elysia crispata</name>
    <name type="common">lettuce slug</name>
    <dbReference type="NCBI Taxonomy" id="231223"/>
    <lineage>
        <taxon>Eukaryota</taxon>
        <taxon>Metazoa</taxon>
        <taxon>Spiralia</taxon>
        <taxon>Lophotrochozoa</taxon>
        <taxon>Mollusca</taxon>
        <taxon>Gastropoda</taxon>
        <taxon>Heterobranchia</taxon>
        <taxon>Euthyneura</taxon>
        <taxon>Panpulmonata</taxon>
        <taxon>Sacoglossa</taxon>
        <taxon>Placobranchoidea</taxon>
        <taxon>Plakobranchidae</taxon>
        <taxon>Elysia</taxon>
    </lineage>
</organism>
<sequence>MAPGSNLYVDLSLARAAVKLSPQVETLRPLDGESAYPDSSNKVLSHCADSEGALSTAPTDRCEQDLDLYESTDGSKRGNTLISTKGLLIGYPTQKNQFIFFRCTQHAILSLESKTCATHHKRL</sequence>
<accession>A0AAE0YQ18</accession>
<dbReference type="Proteomes" id="UP001283361">
    <property type="component" value="Unassembled WGS sequence"/>
</dbReference>
<dbReference type="EMBL" id="JAWDGP010005686">
    <property type="protein sequence ID" value="KAK3754107.1"/>
    <property type="molecule type" value="Genomic_DNA"/>
</dbReference>
<name>A0AAE0YQ18_9GAST</name>
<comment type="caution">
    <text evidence="1">The sequence shown here is derived from an EMBL/GenBank/DDBJ whole genome shotgun (WGS) entry which is preliminary data.</text>
</comment>
<dbReference type="AlphaFoldDB" id="A0AAE0YQ18"/>
<evidence type="ECO:0000313" key="1">
    <source>
        <dbReference type="EMBL" id="KAK3754107.1"/>
    </source>
</evidence>
<reference evidence="1" key="1">
    <citation type="journal article" date="2023" name="G3 (Bethesda)">
        <title>A reference genome for the long-term kleptoplast-retaining sea slug Elysia crispata morphotype clarki.</title>
        <authorList>
            <person name="Eastman K.E."/>
            <person name="Pendleton A.L."/>
            <person name="Shaikh M.A."/>
            <person name="Suttiyut T."/>
            <person name="Ogas R."/>
            <person name="Tomko P."/>
            <person name="Gavelis G."/>
            <person name="Widhalm J.R."/>
            <person name="Wisecaver J.H."/>
        </authorList>
    </citation>
    <scope>NUCLEOTIDE SEQUENCE</scope>
    <source>
        <strain evidence="1">ECLA1</strain>
    </source>
</reference>